<sequence>MCDMIHNSQIHFNNPFFLLLSSSYFVPYFLFVQITHHGMYVSCKRRRIPSVTGYSQYLVWFPYIVMKKIIVDLVRQWRISWINWLHNND</sequence>
<keyword evidence="1" id="KW-0472">Membrane</keyword>
<accession>A0A5N5WLL2</accession>
<evidence type="ECO:0000256" key="1">
    <source>
        <dbReference type="SAM" id="Phobius"/>
    </source>
</evidence>
<proteinExistence type="predicted"/>
<reference evidence="2 3" key="1">
    <citation type="submission" date="2019-04" db="EMBL/GenBank/DDBJ databases">
        <title>Friends and foes A comparative genomics study of 23 Aspergillus species from section Flavi.</title>
        <authorList>
            <consortium name="DOE Joint Genome Institute"/>
            <person name="Kjaerbolling I."/>
            <person name="Vesth T."/>
            <person name="Frisvad J.C."/>
            <person name="Nybo J.L."/>
            <person name="Theobald S."/>
            <person name="Kildgaard S."/>
            <person name="Isbrandt T."/>
            <person name="Kuo A."/>
            <person name="Sato A."/>
            <person name="Lyhne E.K."/>
            <person name="Kogle M.E."/>
            <person name="Wiebenga A."/>
            <person name="Kun R.S."/>
            <person name="Lubbers R.J."/>
            <person name="Makela M.R."/>
            <person name="Barry K."/>
            <person name="Chovatia M."/>
            <person name="Clum A."/>
            <person name="Daum C."/>
            <person name="Haridas S."/>
            <person name="He G."/>
            <person name="LaButti K."/>
            <person name="Lipzen A."/>
            <person name="Mondo S."/>
            <person name="Riley R."/>
            <person name="Salamov A."/>
            <person name="Simmons B.A."/>
            <person name="Magnuson J.K."/>
            <person name="Henrissat B."/>
            <person name="Mortensen U.H."/>
            <person name="Larsen T.O."/>
            <person name="Devries R.P."/>
            <person name="Grigoriev I.V."/>
            <person name="Machida M."/>
            <person name="Baker S.E."/>
            <person name="Andersen M.R."/>
        </authorList>
    </citation>
    <scope>NUCLEOTIDE SEQUENCE [LARGE SCALE GENOMIC DNA]</scope>
    <source>
        <strain evidence="2 3">CBS 151.66</strain>
    </source>
</reference>
<name>A0A5N5WLL2_9EURO</name>
<evidence type="ECO:0000313" key="2">
    <source>
        <dbReference type="EMBL" id="KAB8068587.1"/>
    </source>
</evidence>
<feature type="transmembrane region" description="Helical" evidence="1">
    <location>
        <begin position="16"/>
        <end position="36"/>
    </location>
</feature>
<protein>
    <submittedName>
        <fullName evidence="2">Uncharacterized protein</fullName>
    </submittedName>
</protein>
<keyword evidence="1" id="KW-0812">Transmembrane</keyword>
<dbReference type="AlphaFoldDB" id="A0A5N5WLL2"/>
<evidence type="ECO:0000313" key="3">
    <source>
        <dbReference type="Proteomes" id="UP000326565"/>
    </source>
</evidence>
<dbReference type="EMBL" id="ML732384">
    <property type="protein sequence ID" value="KAB8068587.1"/>
    <property type="molecule type" value="Genomic_DNA"/>
</dbReference>
<keyword evidence="3" id="KW-1185">Reference proteome</keyword>
<dbReference type="Proteomes" id="UP000326565">
    <property type="component" value="Unassembled WGS sequence"/>
</dbReference>
<gene>
    <name evidence="2" type="ORF">BDV29DRAFT_66666</name>
</gene>
<keyword evidence="1" id="KW-1133">Transmembrane helix</keyword>
<organism evidence="2 3">
    <name type="scientific">Aspergillus leporis</name>
    <dbReference type="NCBI Taxonomy" id="41062"/>
    <lineage>
        <taxon>Eukaryota</taxon>
        <taxon>Fungi</taxon>
        <taxon>Dikarya</taxon>
        <taxon>Ascomycota</taxon>
        <taxon>Pezizomycotina</taxon>
        <taxon>Eurotiomycetes</taxon>
        <taxon>Eurotiomycetidae</taxon>
        <taxon>Eurotiales</taxon>
        <taxon>Aspergillaceae</taxon>
        <taxon>Aspergillus</taxon>
        <taxon>Aspergillus subgen. Circumdati</taxon>
    </lineage>
</organism>